<evidence type="ECO:0000256" key="3">
    <source>
        <dbReference type="ARBA" id="ARBA00022989"/>
    </source>
</evidence>
<gene>
    <name evidence="7" type="ORF">ACFQ3F_10610</name>
</gene>
<dbReference type="RefSeq" id="WP_367920640.1">
    <property type="nucleotide sequence ID" value="NZ_BAABAC010000035.1"/>
</dbReference>
<dbReference type="Proteomes" id="UP001597229">
    <property type="component" value="Unassembled WGS sequence"/>
</dbReference>
<accession>A0ABW3VYY0</accession>
<evidence type="ECO:0000259" key="6">
    <source>
        <dbReference type="Pfam" id="PF06305"/>
    </source>
</evidence>
<protein>
    <submittedName>
        <fullName evidence="7">Lipopolysaccharide assembly protein LapA domain-containing protein</fullName>
    </submittedName>
</protein>
<sequence>MTSHAKPTHRDSNAPVFAVVRAPDTIAADRPVPRSRAGSAWMGLVSAVVITMALAVLMLQNTARVDISFLWMTGRTSLGLVVLIAVFAAVLMTLCLVTVRILQLRRLLKRRSNH</sequence>
<dbReference type="InterPro" id="IPR010445">
    <property type="entry name" value="LapA_dom"/>
</dbReference>
<keyword evidence="3 5" id="KW-1133">Transmembrane helix</keyword>
<evidence type="ECO:0000313" key="7">
    <source>
        <dbReference type="EMBL" id="MFD1248238.1"/>
    </source>
</evidence>
<feature type="transmembrane region" description="Helical" evidence="5">
    <location>
        <begin position="40"/>
        <end position="59"/>
    </location>
</feature>
<evidence type="ECO:0000256" key="1">
    <source>
        <dbReference type="ARBA" id="ARBA00022475"/>
    </source>
</evidence>
<feature type="transmembrane region" description="Helical" evidence="5">
    <location>
        <begin position="79"/>
        <end position="102"/>
    </location>
</feature>
<keyword evidence="8" id="KW-1185">Reference proteome</keyword>
<reference evidence="8" key="1">
    <citation type="journal article" date="2019" name="Int. J. Syst. Evol. Microbiol.">
        <title>The Global Catalogue of Microorganisms (GCM) 10K type strain sequencing project: providing services to taxonomists for standard genome sequencing and annotation.</title>
        <authorList>
            <consortium name="The Broad Institute Genomics Platform"/>
            <consortium name="The Broad Institute Genome Sequencing Center for Infectious Disease"/>
            <person name="Wu L."/>
            <person name="Ma J."/>
        </authorList>
    </citation>
    <scope>NUCLEOTIDE SEQUENCE [LARGE SCALE GENOMIC DNA]</scope>
    <source>
        <strain evidence="8">CCUG 52478</strain>
    </source>
</reference>
<evidence type="ECO:0000313" key="8">
    <source>
        <dbReference type="Proteomes" id="UP001597229"/>
    </source>
</evidence>
<organism evidence="7 8">
    <name type="scientific">Nocardioides ginsengisoli</name>
    <dbReference type="NCBI Taxonomy" id="363868"/>
    <lineage>
        <taxon>Bacteria</taxon>
        <taxon>Bacillati</taxon>
        <taxon>Actinomycetota</taxon>
        <taxon>Actinomycetes</taxon>
        <taxon>Propionibacteriales</taxon>
        <taxon>Nocardioidaceae</taxon>
        <taxon>Nocardioides</taxon>
    </lineage>
</organism>
<proteinExistence type="predicted"/>
<keyword evidence="1" id="KW-1003">Cell membrane</keyword>
<keyword evidence="2 5" id="KW-0812">Transmembrane</keyword>
<evidence type="ECO:0000256" key="4">
    <source>
        <dbReference type="ARBA" id="ARBA00023136"/>
    </source>
</evidence>
<dbReference type="EMBL" id="JBHTLX010000014">
    <property type="protein sequence ID" value="MFD1248238.1"/>
    <property type="molecule type" value="Genomic_DNA"/>
</dbReference>
<evidence type="ECO:0000256" key="5">
    <source>
        <dbReference type="SAM" id="Phobius"/>
    </source>
</evidence>
<comment type="caution">
    <text evidence="7">The sequence shown here is derived from an EMBL/GenBank/DDBJ whole genome shotgun (WGS) entry which is preliminary data.</text>
</comment>
<evidence type="ECO:0000256" key="2">
    <source>
        <dbReference type="ARBA" id="ARBA00022692"/>
    </source>
</evidence>
<name>A0ABW3VYY0_9ACTN</name>
<keyword evidence="4 5" id="KW-0472">Membrane</keyword>
<dbReference type="Pfam" id="PF06305">
    <property type="entry name" value="LapA_dom"/>
    <property type="match status" value="1"/>
</dbReference>
<feature type="domain" description="Lipopolysaccharide assembly protein A" evidence="6">
    <location>
        <begin position="60"/>
        <end position="111"/>
    </location>
</feature>